<accession>A0A6J5L119</accession>
<evidence type="ECO:0000313" key="1">
    <source>
        <dbReference type="EMBL" id="CAB4126110.1"/>
    </source>
</evidence>
<proteinExistence type="predicted"/>
<organism evidence="1">
    <name type="scientific">uncultured Caudovirales phage</name>
    <dbReference type="NCBI Taxonomy" id="2100421"/>
    <lineage>
        <taxon>Viruses</taxon>
        <taxon>Duplodnaviria</taxon>
        <taxon>Heunggongvirae</taxon>
        <taxon>Uroviricota</taxon>
        <taxon>Caudoviricetes</taxon>
        <taxon>Peduoviridae</taxon>
        <taxon>Maltschvirus</taxon>
        <taxon>Maltschvirus maltsch</taxon>
    </lineage>
</organism>
<reference evidence="1" key="1">
    <citation type="submission" date="2020-04" db="EMBL/GenBank/DDBJ databases">
        <authorList>
            <person name="Chiriac C."/>
            <person name="Salcher M."/>
            <person name="Ghai R."/>
            <person name="Kavagutti S V."/>
        </authorList>
    </citation>
    <scope>NUCLEOTIDE SEQUENCE</scope>
</reference>
<gene>
    <name evidence="2" type="ORF">UFOVP170_57</name>
    <name evidence="1" type="ORF">UFOVP73_35</name>
</gene>
<dbReference type="EMBL" id="LR798218">
    <property type="protein sequence ID" value="CAB5195170.1"/>
    <property type="molecule type" value="Genomic_DNA"/>
</dbReference>
<protein>
    <submittedName>
        <fullName evidence="1">Uncharacterized protein</fullName>
    </submittedName>
</protein>
<name>A0A6J5L119_9CAUD</name>
<dbReference type="EMBL" id="LR796192">
    <property type="protein sequence ID" value="CAB4126110.1"/>
    <property type="molecule type" value="Genomic_DNA"/>
</dbReference>
<evidence type="ECO:0000313" key="2">
    <source>
        <dbReference type="EMBL" id="CAB5195170.1"/>
    </source>
</evidence>
<sequence>MSDDHFTLCTEAPCLAEHQLVTWRPPLLSKLHRLPVIRAKSISSWGEREIELSKVHTARGRFLADRKTGTLYHLTGECVTSAFMRVVL</sequence>